<organism evidence="2 3">
    <name type="scientific">Mollisia scopiformis</name>
    <name type="common">Conifer needle endophyte fungus</name>
    <name type="synonym">Phialocephala scopiformis</name>
    <dbReference type="NCBI Taxonomy" id="149040"/>
    <lineage>
        <taxon>Eukaryota</taxon>
        <taxon>Fungi</taxon>
        <taxon>Dikarya</taxon>
        <taxon>Ascomycota</taxon>
        <taxon>Pezizomycotina</taxon>
        <taxon>Leotiomycetes</taxon>
        <taxon>Helotiales</taxon>
        <taxon>Mollisiaceae</taxon>
        <taxon>Mollisia</taxon>
    </lineage>
</organism>
<reference evidence="2 3" key="1">
    <citation type="submission" date="2015-10" db="EMBL/GenBank/DDBJ databases">
        <title>Full genome of DAOMC 229536 Phialocephala scopiformis, a fungal endophyte of spruce producing the potent anti-insectan compound rugulosin.</title>
        <authorList>
            <consortium name="DOE Joint Genome Institute"/>
            <person name="Walker A.K."/>
            <person name="Frasz S.L."/>
            <person name="Seifert K.A."/>
            <person name="Miller J.D."/>
            <person name="Mondo S.J."/>
            <person name="Labutti K."/>
            <person name="Lipzen A."/>
            <person name="Dockter R."/>
            <person name="Kennedy M."/>
            <person name="Grigoriev I.V."/>
            <person name="Spatafora J.W."/>
        </authorList>
    </citation>
    <scope>NUCLEOTIDE SEQUENCE [LARGE SCALE GENOMIC DNA]</scope>
    <source>
        <strain evidence="2 3">CBS 120377</strain>
    </source>
</reference>
<protein>
    <submittedName>
        <fullName evidence="2">Uncharacterized protein</fullName>
    </submittedName>
</protein>
<evidence type="ECO:0000313" key="2">
    <source>
        <dbReference type="EMBL" id="KUJ19404.1"/>
    </source>
</evidence>
<dbReference type="Proteomes" id="UP000070700">
    <property type="component" value="Unassembled WGS sequence"/>
</dbReference>
<dbReference type="InParanoid" id="A0A194XGZ8"/>
<sequence length="580" mass="63598">MGFLKSWPAALVGLLMGTETVAFNAPPSVPAWCGKPYMSSNHSLDPGGQFQFPTPQANPLLYVAIQPRYSIFLESDESGSFIVDATISHIFGQSYKNVSYDTPGQEAGNPFTTMDYEIYSEESGSLLVSNSVPVNSTGNLIGFSFSTFQARTQPYTISIYGTSPDGQQTYTASTEIYILPSRTSGSAVKIDNLYGGLYVQNAFNNWKGWYAIFPNGYYADGGYVTPSNFSLSGLDTYASQGFNTINIVPDGGLPDQSYPVASLAQYWDRMDELNLFNIYDMRFAFMNSTRISEQVALWENRTTLLMWYTADEPDGWMYALNSTKLAYDQLRELDPYHPVSLVLNCQNFFYSDYASGADIIFEDAYPVAINATWSIPWGTPCNLTYGDCGCDNCVGDLEDVSTRLDDIQTYQANLPGQISKPTWSVIQAFGEQDYWKSIPSVAEVENMMMLSVNHNAKGITYWIYPSTNDVNVGSGELGKVFQSASAMAFIFGTNAIKGLPVQGEPLVDASAWIVGTQMMIGVASGEYVDFSSQVTIMLPEAAVSVTEVLYGSSSWSVSGNTLTTMGLKGLEVDVLVLNLS</sequence>
<accession>A0A194XGZ8</accession>
<keyword evidence="1" id="KW-0732">Signal</keyword>
<evidence type="ECO:0000313" key="3">
    <source>
        <dbReference type="Proteomes" id="UP000070700"/>
    </source>
</evidence>
<feature type="signal peptide" evidence="1">
    <location>
        <begin position="1"/>
        <end position="22"/>
    </location>
</feature>
<evidence type="ECO:0000256" key="1">
    <source>
        <dbReference type="SAM" id="SignalP"/>
    </source>
</evidence>
<dbReference type="EMBL" id="KQ947411">
    <property type="protein sequence ID" value="KUJ19404.1"/>
    <property type="molecule type" value="Genomic_DNA"/>
</dbReference>
<dbReference type="GeneID" id="28824392"/>
<dbReference type="OrthoDB" id="2338662at2759"/>
<dbReference type="AlphaFoldDB" id="A0A194XGZ8"/>
<proteinExistence type="predicted"/>
<keyword evidence="3" id="KW-1185">Reference proteome</keyword>
<dbReference type="KEGG" id="psco:LY89DRAFT_683254"/>
<dbReference type="RefSeq" id="XP_018073759.1">
    <property type="nucleotide sequence ID" value="XM_018214666.1"/>
</dbReference>
<name>A0A194XGZ8_MOLSC</name>
<feature type="chain" id="PRO_5008268236" evidence="1">
    <location>
        <begin position="23"/>
        <end position="580"/>
    </location>
</feature>
<dbReference type="Gene3D" id="3.20.20.80">
    <property type="entry name" value="Glycosidases"/>
    <property type="match status" value="1"/>
</dbReference>
<gene>
    <name evidence="2" type="ORF">LY89DRAFT_683254</name>
</gene>